<reference evidence="1 2" key="1">
    <citation type="submission" date="2016-10" db="EMBL/GenBank/DDBJ databases">
        <authorList>
            <person name="de Groot N.N."/>
        </authorList>
    </citation>
    <scope>NUCLEOTIDE SEQUENCE [LARGE SCALE GENOMIC DNA]</scope>
    <source>
        <strain evidence="1 2">YAD2003</strain>
    </source>
</reference>
<organism evidence="1 2">
    <name type="scientific">Ruminococcus flavefaciens</name>
    <dbReference type="NCBI Taxonomy" id="1265"/>
    <lineage>
        <taxon>Bacteria</taxon>
        <taxon>Bacillati</taxon>
        <taxon>Bacillota</taxon>
        <taxon>Clostridia</taxon>
        <taxon>Eubacteriales</taxon>
        <taxon>Oscillospiraceae</taxon>
        <taxon>Ruminococcus</taxon>
    </lineage>
</organism>
<name>A0A1H6KEC6_RUMFL</name>
<evidence type="ECO:0000313" key="1">
    <source>
        <dbReference type="EMBL" id="SEH70147.1"/>
    </source>
</evidence>
<dbReference type="Gene3D" id="3.30.450.20">
    <property type="entry name" value="PAS domain"/>
    <property type="match status" value="1"/>
</dbReference>
<dbReference type="RefSeq" id="WP_074717371.1">
    <property type="nucleotide sequence ID" value="NZ_FNWV01000007.1"/>
</dbReference>
<dbReference type="AlphaFoldDB" id="A0A1H6KEC6"/>
<evidence type="ECO:0000313" key="2">
    <source>
        <dbReference type="Proteomes" id="UP000183190"/>
    </source>
</evidence>
<accession>A0A1H6KEC6</accession>
<dbReference type="EMBL" id="FNWV01000007">
    <property type="protein sequence ID" value="SEH70147.1"/>
    <property type="molecule type" value="Genomic_DNA"/>
</dbReference>
<dbReference type="OrthoDB" id="1684212at2"/>
<proteinExistence type="predicted"/>
<sequence>MTDTELFDFFKGIIDSEEGPIIICNMDYRIIYENPAAVKYYAPASPLTGKLLETYMDEEMMSKVVMSVEWFKEDEKNNKVFALHDAHNNMDMYILAIRNSKSELIGFYGRREDRNPDEGKMFDLD</sequence>
<gene>
    <name evidence="1" type="ORF">SAMN02910265_02228</name>
</gene>
<protein>
    <recommendedName>
        <fullName evidence="3">PAS domain-containing protein</fullName>
    </recommendedName>
</protein>
<dbReference type="Proteomes" id="UP000183190">
    <property type="component" value="Unassembled WGS sequence"/>
</dbReference>
<evidence type="ECO:0008006" key="3">
    <source>
        <dbReference type="Google" id="ProtNLM"/>
    </source>
</evidence>